<proteinExistence type="inferred from homology"/>
<feature type="domain" description="Prokaryotic-type class I peptide chain release factors" evidence="2">
    <location>
        <begin position="26"/>
        <end position="42"/>
    </location>
</feature>
<dbReference type="NCBIfam" id="NF006718">
    <property type="entry name" value="PRK09256.1"/>
    <property type="match status" value="1"/>
</dbReference>
<dbReference type="GO" id="GO:0072344">
    <property type="term" value="P:rescue of stalled ribosome"/>
    <property type="evidence" value="ECO:0007669"/>
    <property type="project" value="TreeGrafter"/>
</dbReference>
<reference evidence="3 4" key="1">
    <citation type="submission" date="2016-12" db="EMBL/GenBank/DDBJ databases">
        <authorList>
            <person name="Song W.-J."/>
            <person name="Kurnit D.M."/>
        </authorList>
    </citation>
    <scope>NUCLEOTIDE SEQUENCE [LARGE SCALE GENOMIC DNA]</scope>
    <source>
        <strain evidence="3 4">DSM 19599</strain>
    </source>
</reference>
<comment type="similarity">
    <text evidence="1">Belongs to the prokaryotic/mitochondrial release factor family.</text>
</comment>
<organism evidence="3 4">
    <name type="scientific">Pseudoxanthobacter soli DSM 19599</name>
    <dbReference type="NCBI Taxonomy" id="1123029"/>
    <lineage>
        <taxon>Bacteria</taxon>
        <taxon>Pseudomonadati</taxon>
        <taxon>Pseudomonadota</taxon>
        <taxon>Alphaproteobacteria</taxon>
        <taxon>Hyphomicrobiales</taxon>
        <taxon>Segnochrobactraceae</taxon>
        <taxon>Pseudoxanthobacter</taxon>
    </lineage>
</organism>
<dbReference type="AlphaFoldDB" id="A0A1M7ZBZ3"/>
<evidence type="ECO:0000259" key="2">
    <source>
        <dbReference type="PROSITE" id="PS00745"/>
    </source>
</evidence>
<dbReference type="InterPro" id="IPR000352">
    <property type="entry name" value="Pep_chain_release_fac_I"/>
</dbReference>
<accession>A0A1M7ZBZ3</accession>
<name>A0A1M7ZBZ3_9HYPH</name>
<dbReference type="Proteomes" id="UP000186406">
    <property type="component" value="Unassembled WGS sequence"/>
</dbReference>
<dbReference type="GO" id="GO:0043022">
    <property type="term" value="F:ribosome binding"/>
    <property type="evidence" value="ECO:0007669"/>
    <property type="project" value="TreeGrafter"/>
</dbReference>
<dbReference type="InterPro" id="IPR045853">
    <property type="entry name" value="Pep_chain_release_fac_I_sf"/>
</dbReference>
<keyword evidence="4" id="KW-1185">Reference proteome</keyword>
<dbReference type="Gene3D" id="3.30.160.20">
    <property type="match status" value="1"/>
</dbReference>
<dbReference type="SUPFAM" id="SSF75620">
    <property type="entry name" value="Release factor"/>
    <property type="match status" value="1"/>
</dbReference>
<dbReference type="PANTHER" id="PTHR47814">
    <property type="entry name" value="PEPTIDYL-TRNA HYDROLASE ARFB"/>
    <property type="match status" value="1"/>
</dbReference>
<evidence type="ECO:0000313" key="3">
    <source>
        <dbReference type="EMBL" id="SHO62418.1"/>
    </source>
</evidence>
<dbReference type="Pfam" id="PF00472">
    <property type="entry name" value="RF-1"/>
    <property type="match status" value="1"/>
</dbReference>
<evidence type="ECO:0000256" key="1">
    <source>
        <dbReference type="ARBA" id="ARBA00010835"/>
    </source>
</evidence>
<dbReference type="GO" id="GO:0003747">
    <property type="term" value="F:translation release factor activity"/>
    <property type="evidence" value="ECO:0007669"/>
    <property type="project" value="InterPro"/>
</dbReference>
<dbReference type="PROSITE" id="PS00745">
    <property type="entry name" value="RF_PROK_I"/>
    <property type="match status" value="1"/>
</dbReference>
<dbReference type="EMBL" id="FRXO01000002">
    <property type="protein sequence ID" value="SHO62418.1"/>
    <property type="molecule type" value="Genomic_DNA"/>
</dbReference>
<protein>
    <submittedName>
        <fullName evidence="3">Ribosome-associated protein</fullName>
    </submittedName>
</protein>
<gene>
    <name evidence="3" type="ORF">SAMN02745172_01023</name>
</gene>
<dbReference type="RefSeq" id="WP_244530767.1">
    <property type="nucleotide sequence ID" value="NZ_FRXO01000002.1"/>
</dbReference>
<dbReference type="STRING" id="1123029.SAMN02745172_01023"/>
<dbReference type="PANTHER" id="PTHR47814:SF1">
    <property type="entry name" value="PEPTIDYL-TRNA HYDROLASE ARFB"/>
    <property type="match status" value="1"/>
</dbReference>
<dbReference type="GO" id="GO:0004045">
    <property type="term" value="F:peptidyl-tRNA hydrolase activity"/>
    <property type="evidence" value="ECO:0007669"/>
    <property type="project" value="TreeGrafter"/>
</dbReference>
<evidence type="ECO:0000313" key="4">
    <source>
        <dbReference type="Proteomes" id="UP000186406"/>
    </source>
</evidence>
<sequence>MAARDPIPVTDAIVLDPAEIEETFIRASGPGGQNVNKVSTAVQLRFDARRSRSLPDAVSIRLQKLAGKRLTAEGVIVITADRHRTQERNRQDAVDRLVEMIREAAVPPVKRRATRPTLASKVRRLDAKVQRGRTKTLRGRVDD</sequence>